<evidence type="ECO:0000256" key="9">
    <source>
        <dbReference type="ARBA" id="ARBA00023295"/>
    </source>
</evidence>
<evidence type="ECO:0000256" key="5">
    <source>
        <dbReference type="ARBA" id="ARBA00022723"/>
    </source>
</evidence>
<dbReference type="Pfam" id="PF02806">
    <property type="entry name" value="Alpha-amylase_C"/>
    <property type="match status" value="1"/>
</dbReference>
<protein>
    <recommendedName>
        <fullName evidence="4 12">Alpha-amylase</fullName>
        <ecNumber evidence="4 12">3.2.1.1</ecNumber>
    </recommendedName>
</protein>
<evidence type="ECO:0000256" key="4">
    <source>
        <dbReference type="ARBA" id="ARBA00012595"/>
    </source>
</evidence>
<dbReference type="InterPro" id="IPR006047">
    <property type="entry name" value="GH13_cat_dom"/>
</dbReference>
<dbReference type="SUPFAM" id="SSF49452">
    <property type="entry name" value="Starch-binding domain-like"/>
    <property type="match status" value="2"/>
</dbReference>
<proteinExistence type="inferred from homology"/>
<keyword evidence="8 12" id="KW-0119">Carbohydrate metabolism</keyword>
<organism evidence="15 16">
    <name type="scientific">Roridomyces roridus</name>
    <dbReference type="NCBI Taxonomy" id="1738132"/>
    <lineage>
        <taxon>Eukaryota</taxon>
        <taxon>Fungi</taxon>
        <taxon>Dikarya</taxon>
        <taxon>Basidiomycota</taxon>
        <taxon>Agaricomycotina</taxon>
        <taxon>Agaricomycetes</taxon>
        <taxon>Agaricomycetidae</taxon>
        <taxon>Agaricales</taxon>
        <taxon>Marasmiineae</taxon>
        <taxon>Mycenaceae</taxon>
        <taxon>Roridomyces</taxon>
    </lineage>
</organism>
<reference evidence="15" key="1">
    <citation type="submission" date="2023-03" db="EMBL/GenBank/DDBJ databases">
        <title>Massive genome expansion in bonnet fungi (Mycena s.s.) driven by repeated elements and novel gene families across ecological guilds.</title>
        <authorList>
            <consortium name="Lawrence Berkeley National Laboratory"/>
            <person name="Harder C.B."/>
            <person name="Miyauchi S."/>
            <person name="Viragh M."/>
            <person name="Kuo A."/>
            <person name="Thoen E."/>
            <person name="Andreopoulos B."/>
            <person name="Lu D."/>
            <person name="Skrede I."/>
            <person name="Drula E."/>
            <person name="Henrissat B."/>
            <person name="Morin E."/>
            <person name="Kohler A."/>
            <person name="Barry K."/>
            <person name="LaButti K."/>
            <person name="Morin E."/>
            <person name="Salamov A."/>
            <person name="Lipzen A."/>
            <person name="Mereny Z."/>
            <person name="Hegedus B."/>
            <person name="Baldrian P."/>
            <person name="Stursova M."/>
            <person name="Weitz H."/>
            <person name="Taylor A."/>
            <person name="Grigoriev I.V."/>
            <person name="Nagy L.G."/>
            <person name="Martin F."/>
            <person name="Kauserud H."/>
        </authorList>
    </citation>
    <scope>NUCLEOTIDE SEQUENCE</scope>
    <source>
        <strain evidence="15">9284</strain>
    </source>
</reference>
<evidence type="ECO:0000256" key="6">
    <source>
        <dbReference type="ARBA" id="ARBA00022801"/>
    </source>
</evidence>
<gene>
    <name evidence="15" type="ORF">FB45DRAFT_911833</name>
</gene>
<dbReference type="Gene3D" id="2.60.40.1180">
    <property type="entry name" value="Golgi alpha-mannosidase II"/>
    <property type="match status" value="1"/>
</dbReference>
<dbReference type="InterPro" id="IPR013783">
    <property type="entry name" value="Ig-like_fold"/>
</dbReference>
<comment type="cofactor">
    <cofactor evidence="2">
        <name>Ca(2+)</name>
        <dbReference type="ChEBI" id="CHEBI:29108"/>
    </cofactor>
</comment>
<evidence type="ECO:0000256" key="1">
    <source>
        <dbReference type="ARBA" id="ARBA00000548"/>
    </source>
</evidence>
<keyword evidence="13" id="KW-0732">Signal</keyword>
<evidence type="ECO:0000256" key="7">
    <source>
        <dbReference type="ARBA" id="ARBA00022837"/>
    </source>
</evidence>
<evidence type="ECO:0000256" key="12">
    <source>
        <dbReference type="RuleBase" id="RU361134"/>
    </source>
</evidence>
<dbReference type="GO" id="GO:0000272">
    <property type="term" value="P:polysaccharide catabolic process"/>
    <property type="evidence" value="ECO:0007669"/>
    <property type="project" value="UniProtKB-KW"/>
</dbReference>
<accession>A0AAD7BVP8</accession>
<dbReference type="InterPro" id="IPR031319">
    <property type="entry name" value="A-amylase_C"/>
</dbReference>
<dbReference type="PANTHER" id="PTHR43447">
    <property type="entry name" value="ALPHA-AMYLASE"/>
    <property type="match status" value="1"/>
</dbReference>
<dbReference type="SUPFAM" id="SSF51011">
    <property type="entry name" value="Glycosyl hydrolase domain"/>
    <property type="match status" value="1"/>
</dbReference>
<keyword evidence="16" id="KW-1185">Reference proteome</keyword>
<dbReference type="InterPro" id="IPR013784">
    <property type="entry name" value="Carb-bd-like_fold"/>
</dbReference>
<evidence type="ECO:0000256" key="2">
    <source>
        <dbReference type="ARBA" id="ARBA00001913"/>
    </source>
</evidence>
<dbReference type="EMBL" id="JARKIF010000008">
    <property type="protein sequence ID" value="KAJ7632218.1"/>
    <property type="molecule type" value="Genomic_DNA"/>
</dbReference>
<dbReference type="AlphaFoldDB" id="A0AAD7BVP8"/>
<dbReference type="GO" id="GO:2001070">
    <property type="term" value="F:starch binding"/>
    <property type="evidence" value="ECO:0007669"/>
    <property type="project" value="InterPro"/>
</dbReference>
<feature type="domain" description="CBM20" evidence="14">
    <location>
        <begin position="695"/>
        <end position="797"/>
    </location>
</feature>
<dbReference type="PRINTS" id="PR00110">
    <property type="entry name" value="ALPHAAMYLASE"/>
</dbReference>
<keyword evidence="6 12" id="KW-0378">Hydrolase</keyword>
<dbReference type="SMART" id="SM01065">
    <property type="entry name" value="CBM_2"/>
    <property type="match status" value="2"/>
</dbReference>
<feature type="signal peptide" evidence="13">
    <location>
        <begin position="1"/>
        <end position="20"/>
    </location>
</feature>
<keyword evidence="9 12" id="KW-0326">Glycosidase</keyword>
<dbReference type="InterPro" id="IPR002044">
    <property type="entry name" value="CBM20"/>
</dbReference>
<keyword evidence="7" id="KW-0106">Calcium</keyword>
<dbReference type="Gene3D" id="2.60.40.10">
    <property type="entry name" value="Immunoglobulins"/>
    <property type="match status" value="2"/>
</dbReference>
<dbReference type="InterPro" id="IPR017853">
    <property type="entry name" value="GH"/>
</dbReference>
<dbReference type="InterPro" id="IPR013780">
    <property type="entry name" value="Glyco_hydro_b"/>
</dbReference>
<dbReference type="CDD" id="cd11317">
    <property type="entry name" value="AmyAc_bac_euk_AmyA"/>
    <property type="match status" value="1"/>
</dbReference>
<keyword evidence="10" id="KW-0624">Polysaccharide degradation</keyword>
<dbReference type="SMART" id="SM00642">
    <property type="entry name" value="Aamy"/>
    <property type="match status" value="1"/>
</dbReference>
<keyword evidence="5" id="KW-0479">Metal-binding</keyword>
<evidence type="ECO:0000259" key="14">
    <source>
        <dbReference type="PROSITE" id="PS51166"/>
    </source>
</evidence>
<dbReference type="EC" id="3.2.1.1" evidence="4 12"/>
<dbReference type="InterPro" id="IPR006048">
    <property type="entry name" value="A-amylase/branching_C"/>
</dbReference>
<feature type="domain" description="CBM20" evidence="14">
    <location>
        <begin position="490"/>
        <end position="595"/>
    </location>
</feature>
<dbReference type="Gene3D" id="3.20.20.80">
    <property type="entry name" value="Glycosidases"/>
    <property type="match status" value="1"/>
</dbReference>
<dbReference type="FunFam" id="2.60.40.10:FF:000552">
    <property type="entry name" value="Related to glucoamylase"/>
    <property type="match status" value="1"/>
</dbReference>
<dbReference type="SUPFAM" id="SSF51445">
    <property type="entry name" value="(Trans)glycosidases"/>
    <property type="match status" value="1"/>
</dbReference>
<dbReference type="GO" id="GO:0004556">
    <property type="term" value="F:alpha-amylase activity"/>
    <property type="evidence" value="ECO:0007669"/>
    <property type="project" value="UniProtKB-UniRule"/>
</dbReference>
<dbReference type="Pfam" id="PF00686">
    <property type="entry name" value="CBM_20"/>
    <property type="match status" value="2"/>
</dbReference>
<evidence type="ECO:0000256" key="13">
    <source>
        <dbReference type="SAM" id="SignalP"/>
    </source>
</evidence>
<comment type="similarity">
    <text evidence="3 11">Belongs to the glycosyl hydrolase 13 family.</text>
</comment>
<dbReference type="PROSITE" id="PS51166">
    <property type="entry name" value="CBM20"/>
    <property type="match status" value="2"/>
</dbReference>
<dbReference type="GO" id="GO:0046872">
    <property type="term" value="F:metal ion binding"/>
    <property type="evidence" value="ECO:0007669"/>
    <property type="project" value="UniProtKB-KW"/>
</dbReference>
<evidence type="ECO:0000313" key="16">
    <source>
        <dbReference type="Proteomes" id="UP001221142"/>
    </source>
</evidence>
<sequence>MLSNLLLLSLHLLSIDSAAGSHVFRRSDSTLQGKDTIVQLFEWNWASVASECAFLSSAGYGYVQVSPASEHITGAQWWTDYQPVSYQLTSKRGSRSQFINMVSTCNTAGVGIIVDVVLNHMTAASGIGFAGNSYSKYNYPAVPYTSSNFHYCNGNGQASDISNYYDSYDVQFCELVGLADLAQEQPAVQTIMAAYLNDLLSIGVAGFRIDAAKHIPAANLAAIFKLVNAPFYDTQEVVYGNGETIDPSDYVATGSVIEFRATSTVQSYFSGQPGIASLVTPQPMGSSWGFVASSAANFIMANQDTERGGTSLNYKSPFYYLSAIFMLGFNYGTPTVYSGYNFSDFDAGAPQNSAGYTNAVTCGSSGWRCEHRMPLIANMVAFRNAVGCAPLTNVTKGTSQQIAFGRGSIGFLLINNDVKAWTSVWNTSLPAGTYCDIIHDTTLDPNVCNGPAYVITDSGLLSASVLPGDALALFTPSPTSATNYTCPPPDPAPAPTVVTLTFDVTASTASGEIMRVAGSIPQLGSWTPWQAIPLSQVSSSEWKVTMRLAPGTSFEYKYIKFSSSGSVTWESGSNRVYTVPSNPSLSVTLYGSFGSTSSNTRAVTASPTAATSSSMYSSSASSSSSSPSSLSAVSSSSSASAIVSSSAALSSIVSSSLAVSSAAVSSSSAAVKSSSSVKPSAVASSSATHTSSTPAPASTGATVTFHETASTSVSGTVVKLVGSIKQLGSWAPNSAVPLSKISGSNVWAVTLVLPPNTAFQYKYVKVNGKTIVWESDPNRTYTTLGRGSSTTLTSTFR</sequence>
<name>A0AAD7BVP8_9AGAR</name>
<dbReference type="Pfam" id="PF00128">
    <property type="entry name" value="Alpha-amylase"/>
    <property type="match status" value="1"/>
</dbReference>
<dbReference type="SMART" id="SM00632">
    <property type="entry name" value="Aamy_C"/>
    <property type="match status" value="1"/>
</dbReference>
<evidence type="ECO:0000313" key="15">
    <source>
        <dbReference type="EMBL" id="KAJ7632218.1"/>
    </source>
</evidence>
<feature type="chain" id="PRO_5042070503" description="Alpha-amylase" evidence="13">
    <location>
        <begin position="21"/>
        <end position="797"/>
    </location>
</feature>
<evidence type="ECO:0000256" key="11">
    <source>
        <dbReference type="RuleBase" id="RU003615"/>
    </source>
</evidence>
<dbReference type="InterPro" id="IPR006046">
    <property type="entry name" value="Alpha_amylase"/>
</dbReference>
<evidence type="ECO:0000256" key="10">
    <source>
        <dbReference type="ARBA" id="ARBA00023326"/>
    </source>
</evidence>
<evidence type="ECO:0000256" key="3">
    <source>
        <dbReference type="ARBA" id="ARBA00008061"/>
    </source>
</evidence>
<comment type="caution">
    <text evidence="15">The sequence shown here is derived from an EMBL/GenBank/DDBJ whole genome shotgun (WGS) entry which is preliminary data.</text>
</comment>
<comment type="catalytic activity">
    <reaction evidence="1 12">
        <text>Endohydrolysis of (1-&gt;4)-alpha-D-glucosidic linkages in polysaccharides containing three or more (1-&gt;4)-alpha-linked D-glucose units.</text>
        <dbReference type="EC" id="3.2.1.1"/>
    </reaction>
</comment>
<dbReference type="Proteomes" id="UP001221142">
    <property type="component" value="Unassembled WGS sequence"/>
</dbReference>
<evidence type="ECO:0000256" key="8">
    <source>
        <dbReference type="ARBA" id="ARBA00023277"/>
    </source>
</evidence>